<accession>A0A1U7M500</accession>
<keyword evidence="3" id="KW-1185">Reference proteome</keyword>
<protein>
    <submittedName>
        <fullName evidence="2">Uncharacterized protein</fullName>
    </submittedName>
</protein>
<organism evidence="2 3">
    <name type="scientific">Tissierella creatinophila DSM 6911</name>
    <dbReference type="NCBI Taxonomy" id="1123403"/>
    <lineage>
        <taxon>Bacteria</taxon>
        <taxon>Bacillati</taxon>
        <taxon>Bacillota</taxon>
        <taxon>Tissierellia</taxon>
        <taxon>Tissierellales</taxon>
        <taxon>Tissierellaceae</taxon>
        <taxon>Tissierella</taxon>
    </lineage>
</organism>
<feature type="coiled-coil region" evidence="1">
    <location>
        <begin position="45"/>
        <end position="82"/>
    </location>
</feature>
<dbReference type="EMBL" id="LTDM01000031">
    <property type="protein sequence ID" value="OLS02387.1"/>
    <property type="molecule type" value="Genomic_DNA"/>
</dbReference>
<comment type="caution">
    <text evidence="2">The sequence shown here is derived from an EMBL/GenBank/DDBJ whole genome shotgun (WGS) entry which is preliminary data.</text>
</comment>
<sequence length="221" mass="25673">MIIMIKNDMGCLKMRKLTVLIFLLIGLILIVGCNKETSEFEKTDSSETKKETKLYEEKIKELEEQNNEYKILNSQLEEESDSYKNFAKETIKHLDDDEILELAKNEFRYKIEIDGKPIIDNKDIEFNNSNFKISIIEEQSIVSSTIDPWFEKGSLDGEYQDHLEIIGIEPININSTDGTIVTGFIYEFKDIPENINFKLKLSNQLKERIGLKNSIINIHVK</sequence>
<dbReference type="Proteomes" id="UP000186112">
    <property type="component" value="Unassembled WGS sequence"/>
</dbReference>
<reference evidence="2 3" key="1">
    <citation type="submission" date="2016-02" db="EMBL/GenBank/DDBJ databases">
        <title>Genome sequence of Tissierella creatinophila DSM 6911.</title>
        <authorList>
            <person name="Poehlein A."/>
            <person name="Daniel R."/>
        </authorList>
    </citation>
    <scope>NUCLEOTIDE SEQUENCE [LARGE SCALE GENOMIC DNA]</scope>
    <source>
        <strain evidence="2 3">DSM 6911</strain>
    </source>
</reference>
<dbReference type="AlphaFoldDB" id="A0A1U7M500"/>
<evidence type="ECO:0000313" key="2">
    <source>
        <dbReference type="EMBL" id="OLS02387.1"/>
    </source>
</evidence>
<keyword evidence="1" id="KW-0175">Coiled coil</keyword>
<gene>
    <name evidence="2" type="ORF">TICRE_16280</name>
</gene>
<dbReference type="PROSITE" id="PS51257">
    <property type="entry name" value="PROKAR_LIPOPROTEIN"/>
    <property type="match status" value="1"/>
</dbReference>
<proteinExistence type="predicted"/>
<evidence type="ECO:0000256" key="1">
    <source>
        <dbReference type="SAM" id="Coils"/>
    </source>
</evidence>
<evidence type="ECO:0000313" key="3">
    <source>
        <dbReference type="Proteomes" id="UP000186112"/>
    </source>
</evidence>
<name>A0A1U7M500_TISCR</name>